<accession>A0A3E0TML3</accession>
<name>A0A3E0TML3_9GAMM</name>
<evidence type="ECO:0000313" key="1">
    <source>
        <dbReference type="EMBL" id="REL25587.1"/>
    </source>
</evidence>
<proteinExistence type="predicted"/>
<dbReference type="AlphaFoldDB" id="A0A3E0TML3"/>
<evidence type="ECO:0000313" key="2">
    <source>
        <dbReference type="Proteomes" id="UP000256478"/>
    </source>
</evidence>
<dbReference type="Proteomes" id="UP000256478">
    <property type="component" value="Unassembled WGS sequence"/>
</dbReference>
<comment type="caution">
    <text evidence="1">The sequence shown here is derived from an EMBL/GenBank/DDBJ whole genome shotgun (WGS) entry which is preliminary data.</text>
</comment>
<organism evidence="1 2">
    <name type="scientific">Thalassotalea euphylliae</name>
    <dbReference type="NCBI Taxonomy" id="1655234"/>
    <lineage>
        <taxon>Bacteria</taxon>
        <taxon>Pseudomonadati</taxon>
        <taxon>Pseudomonadota</taxon>
        <taxon>Gammaproteobacteria</taxon>
        <taxon>Alteromonadales</taxon>
        <taxon>Colwelliaceae</taxon>
        <taxon>Thalassotalea</taxon>
    </lineage>
</organism>
<gene>
    <name evidence="1" type="ORF">DXX93_02835</name>
</gene>
<reference evidence="1 2" key="1">
    <citation type="submission" date="2018-08" db="EMBL/GenBank/DDBJ databases">
        <title>Thalassotalea euphylliae genome.</title>
        <authorList>
            <person name="Summers S."/>
            <person name="Rice S.A."/>
            <person name="Freckelton M.L."/>
            <person name="Nedved B.T."/>
            <person name="Hadfield M.G."/>
        </authorList>
    </citation>
    <scope>NUCLEOTIDE SEQUENCE [LARGE SCALE GENOMIC DNA]</scope>
    <source>
        <strain evidence="1 2">H1</strain>
    </source>
</reference>
<sequence>MLKRFRFTDKANRVLPANPHDAMSTVQEVSDTAVQGLITRTKNCPLQLLSIIIYQISID</sequence>
<dbReference type="EMBL" id="QUOU01000001">
    <property type="protein sequence ID" value="REL25587.1"/>
    <property type="molecule type" value="Genomic_DNA"/>
</dbReference>
<protein>
    <submittedName>
        <fullName evidence="1">Uncharacterized protein</fullName>
    </submittedName>
</protein>